<dbReference type="Proteomes" id="UP000611629">
    <property type="component" value="Unassembled WGS sequence"/>
</dbReference>
<reference evidence="1" key="1">
    <citation type="submission" date="2020-07" db="EMBL/GenBank/DDBJ databases">
        <title>Genomic analysis of a strain of Sedimentibacter Hydroxybenzoicus DSM7310.</title>
        <authorList>
            <person name="Ma S."/>
        </authorList>
    </citation>
    <scope>NUCLEOTIDE SEQUENCE</scope>
    <source>
        <strain evidence="1">DSM 7310</strain>
    </source>
</reference>
<dbReference type="InterPro" id="IPR032340">
    <property type="entry name" value="DUF4860"/>
</dbReference>
<evidence type="ECO:0000313" key="1">
    <source>
        <dbReference type="EMBL" id="NYB73837.1"/>
    </source>
</evidence>
<sequence length="149" mass="17514">MLLFLIIVIMSVMVILLGQNIYENINKDRADNYEKRVSLSYIANKVRQADKENSIRVEKSEDVQALVINEVYDEDYYETWIYYYNDGLYELFTGESIQFNPEDGMKIMNIDSFSIERLSNKLYKFTVGYDKSNTELIINVNSNQQQGEI</sequence>
<gene>
    <name evidence="1" type="ORF">HZF24_06755</name>
</gene>
<dbReference type="AlphaFoldDB" id="A0A974GVW4"/>
<organism evidence="1 2">
    <name type="scientific">Sedimentibacter hydroxybenzoicus DSM 7310</name>
    <dbReference type="NCBI Taxonomy" id="1123245"/>
    <lineage>
        <taxon>Bacteria</taxon>
        <taxon>Bacillati</taxon>
        <taxon>Bacillota</taxon>
        <taxon>Tissierellia</taxon>
        <taxon>Sedimentibacter</taxon>
    </lineage>
</organism>
<keyword evidence="2" id="KW-1185">Reference proteome</keyword>
<protein>
    <submittedName>
        <fullName evidence="1">DUF4860 domain-containing protein</fullName>
    </submittedName>
</protein>
<accession>A0A974GVW4</accession>
<dbReference type="EMBL" id="JACBNQ010000005">
    <property type="protein sequence ID" value="NYB73837.1"/>
    <property type="molecule type" value="Genomic_DNA"/>
</dbReference>
<dbReference type="Pfam" id="PF16152">
    <property type="entry name" value="DUF4860"/>
    <property type="match status" value="1"/>
</dbReference>
<comment type="caution">
    <text evidence="1">The sequence shown here is derived from an EMBL/GenBank/DDBJ whole genome shotgun (WGS) entry which is preliminary data.</text>
</comment>
<proteinExistence type="predicted"/>
<name>A0A974GVW4_SEDHY</name>
<evidence type="ECO:0000313" key="2">
    <source>
        <dbReference type="Proteomes" id="UP000611629"/>
    </source>
</evidence>